<keyword evidence="2" id="KW-1185">Reference proteome</keyword>
<protein>
    <recommendedName>
        <fullName evidence="3">Glutaredoxin</fullName>
    </recommendedName>
</protein>
<dbReference type="AlphaFoldDB" id="A0A8J3ERT1"/>
<dbReference type="EMBL" id="BMHA01000005">
    <property type="protein sequence ID" value="GGI05653.1"/>
    <property type="molecule type" value="Genomic_DNA"/>
</dbReference>
<name>A0A8J3ERT1_9ACTN</name>
<evidence type="ECO:0000313" key="2">
    <source>
        <dbReference type="Proteomes" id="UP000650511"/>
    </source>
</evidence>
<evidence type="ECO:0000313" key="1">
    <source>
        <dbReference type="EMBL" id="GGI05653.1"/>
    </source>
</evidence>
<dbReference type="RefSeq" id="WP_130648482.1">
    <property type="nucleotide sequence ID" value="NZ_BMHA01000005.1"/>
</dbReference>
<dbReference type="SUPFAM" id="SSF52833">
    <property type="entry name" value="Thioredoxin-like"/>
    <property type="match status" value="1"/>
</dbReference>
<dbReference type="Pfam" id="PF05768">
    <property type="entry name" value="Glrx-like"/>
    <property type="match status" value="1"/>
</dbReference>
<reference evidence="1" key="1">
    <citation type="journal article" date="2014" name="Int. J. Syst. Evol. Microbiol.">
        <title>Complete genome sequence of Corynebacterium casei LMG S-19264T (=DSM 44701T), isolated from a smear-ripened cheese.</title>
        <authorList>
            <consortium name="US DOE Joint Genome Institute (JGI-PGF)"/>
            <person name="Walter F."/>
            <person name="Albersmeier A."/>
            <person name="Kalinowski J."/>
            <person name="Ruckert C."/>
        </authorList>
    </citation>
    <scope>NUCLEOTIDE SEQUENCE</scope>
    <source>
        <strain evidence="1">CGMCC 1.14988</strain>
    </source>
</reference>
<dbReference type="OrthoDB" id="8779161at2"/>
<gene>
    <name evidence="1" type="ORF">GCM10011354_15160</name>
</gene>
<comment type="caution">
    <text evidence="1">The sequence shown here is derived from an EMBL/GenBank/DDBJ whole genome shotgun (WGS) entry which is preliminary data.</text>
</comment>
<reference evidence="1" key="2">
    <citation type="submission" date="2020-09" db="EMBL/GenBank/DDBJ databases">
        <authorList>
            <person name="Sun Q."/>
            <person name="Zhou Y."/>
        </authorList>
    </citation>
    <scope>NUCLEOTIDE SEQUENCE</scope>
    <source>
        <strain evidence="1">CGMCC 1.14988</strain>
    </source>
</reference>
<evidence type="ECO:0008006" key="3">
    <source>
        <dbReference type="Google" id="ProtNLM"/>
    </source>
</evidence>
<dbReference type="Gene3D" id="3.40.30.10">
    <property type="entry name" value="Glutaredoxin"/>
    <property type="match status" value="1"/>
</dbReference>
<accession>A0A8J3ERT1</accession>
<organism evidence="1 2">
    <name type="scientific">Egicoccus halophilus</name>
    <dbReference type="NCBI Taxonomy" id="1670830"/>
    <lineage>
        <taxon>Bacteria</taxon>
        <taxon>Bacillati</taxon>
        <taxon>Actinomycetota</taxon>
        <taxon>Nitriliruptoria</taxon>
        <taxon>Egicoccales</taxon>
        <taxon>Egicoccaceae</taxon>
        <taxon>Egicoccus</taxon>
    </lineage>
</organism>
<dbReference type="InterPro" id="IPR008554">
    <property type="entry name" value="Glutaredoxin-like"/>
</dbReference>
<dbReference type="Proteomes" id="UP000650511">
    <property type="component" value="Unassembled WGS sequence"/>
</dbReference>
<sequence length="90" mass="10124">MPFRRSRRTRPEVVVYTRAGCGLCRRAEHLVAREARGAVIRAVDVDTDEDLVRRYGVRVPVVVVDGTEVAELEVAPGTVRRAVRDARRPN</sequence>
<proteinExistence type="predicted"/>
<dbReference type="InterPro" id="IPR036249">
    <property type="entry name" value="Thioredoxin-like_sf"/>
</dbReference>